<dbReference type="GeneID" id="107410587"/>
<feature type="compositionally biased region" description="Polar residues" evidence="4">
    <location>
        <begin position="1"/>
        <end position="20"/>
    </location>
</feature>
<dbReference type="SUPFAM" id="SSF53254">
    <property type="entry name" value="Phosphoglycerate mutase-like"/>
    <property type="match status" value="1"/>
</dbReference>
<dbReference type="Gene3D" id="3.40.50.1240">
    <property type="entry name" value="Phosphoglycerate mutase-like"/>
    <property type="match status" value="1"/>
</dbReference>
<name>A0A6P3Z856_ZIZJJ</name>
<dbReference type="Pfam" id="PF00300">
    <property type="entry name" value="His_Phos_1"/>
    <property type="match status" value="1"/>
</dbReference>
<dbReference type="KEGG" id="zju:107410587"/>
<feature type="active site" description="Tele-phosphohistidine intermediate" evidence="2">
    <location>
        <position position="90"/>
    </location>
</feature>
<evidence type="ECO:0000256" key="3">
    <source>
        <dbReference type="PIRSR" id="PIRSR613078-2"/>
    </source>
</evidence>
<dbReference type="SMART" id="SM00855">
    <property type="entry name" value="PGAM"/>
    <property type="match status" value="1"/>
</dbReference>
<feature type="binding site" evidence="3">
    <location>
        <position position="140"/>
    </location>
    <ligand>
        <name>substrate</name>
    </ligand>
</feature>
<evidence type="ECO:0000313" key="5">
    <source>
        <dbReference type="Proteomes" id="UP001652623"/>
    </source>
</evidence>
<keyword evidence="5" id="KW-1185">Reference proteome</keyword>
<gene>
    <name evidence="6" type="primary">LOC107410587</name>
</gene>
<dbReference type="InterPro" id="IPR013078">
    <property type="entry name" value="His_Pase_superF_clade-1"/>
</dbReference>
<accession>A0A6P3Z856</accession>
<dbReference type="PANTHER" id="PTHR48100">
    <property type="entry name" value="BROAD-SPECIFICITY PHOSPHATASE YOR283W-RELATED"/>
    <property type="match status" value="1"/>
</dbReference>
<dbReference type="PANTHER" id="PTHR48100:SF34">
    <property type="entry name" value="PHOSPHOGLYCERATE MUTASE-LIKE PROTEIN 4"/>
    <property type="match status" value="1"/>
</dbReference>
<dbReference type="Proteomes" id="UP001652623">
    <property type="component" value="Chromosome 7"/>
</dbReference>
<dbReference type="PROSITE" id="PS00175">
    <property type="entry name" value="PG_MUTASE"/>
    <property type="match status" value="1"/>
</dbReference>
<protein>
    <submittedName>
        <fullName evidence="6">Phosphoglycerate mutase-like protein 4</fullName>
    </submittedName>
</protein>
<sequence>MSSLQTWHTVRQPFPSSTCPSRLASPNCRTESLGFRGAQKVFRHSIPLSLTLIPPHSTQLLSKAESSSSMADSASSYVNPACAEIIVVRHGETEWNADGRIQGHLDVELNDAGRQQAVSVADRLSKEPKISVVYSSDLKRALETAQIIATSCGEIEVVKDPELRERHLGDLQGLVFREAATTCPKAYEALSSQKTDQEIPGGGESLDQLYQRCTSALQKISHKHIGERVVVVTHGGVIRALYKRACPNKRSGKVLNTSINVFHLSGDKWTVKTWGDVNHLNQTGYLKSGFGGDRTSG</sequence>
<evidence type="ECO:0000256" key="4">
    <source>
        <dbReference type="SAM" id="MobiDB-lite"/>
    </source>
</evidence>
<feature type="region of interest" description="Disordered" evidence="4">
    <location>
        <begin position="1"/>
        <end position="25"/>
    </location>
</feature>
<evidence type="ECO:0000313" key="6">
    <source>
        <dbReference type="RefSeq" id="XP_015873521.2"/>
    </source>
</evidence>
<dbReference type="CDD" id="cd07067">
    <property type="entry name" value="HP_PGM_like"/>
    <property type="match status" value="1"/>
</dbReference>
<dbReference type="InParanoid" id="A0A6P3Z856"/>
<reference evidence="6" key="1">
    <citation type="submission" date="2025-08" db="UniProtKB">
        <authorList>
            <consortium name="RefSeq"/>
        </authorList>
    </citation>
    <scope>IDENTIFICATION</scope>
    <source>
        <tissue evidence="6">Seedling</tissue>
    </source>
</reference>
<organism evidence="5 6">
    <name type="scientific">Ziziphus jujuba</name>
    <name type="common">Chinese jujube</name>
    <name type="synonym">Ziziphus sativa</name>
    <dbReference type="NCBI Taxonomy" id="326968"/>
    <lineage>
        <taxon>Eukaryota</taxon>
        <taxon>Viridiplantae</taxon>
        <taxon>Streptophyta</taxon>
        <taxon>Embryophyta</taxon>
        <taxon>Tracheophyta</taxon>
        <taxon>Spermatophyta</taxon>
        <taxon>Magnoliopsida</taxon>
        <taxon>eudicotyledons</taxon>
        <taxon>Gunneridae</taxon>
        <taxon>Pentapetalae</taxon>
        <taxon>rosids</taxon>
        <taxon>fabids</taxon>
        <taxon>Rosales</taxon>
        <taxon>Rhamnaceae</taxon>
        <taxon>Paliureae</taxon>
        <taxon>Ziziphus</taxon>
    </lineage>
</organism>
<dbReference type="InterPro" id="IPR050275">
    <property type="entry name" value="PGM_Phosphatase"/>
</dbReference>
<evidence type="ECO:0000256" key="2">
    <source>
        <dbReference type="PIRSR" id="PIRSR613078-1"/>
    </source>
</evidence>
<dbReference type="InterPro" id="IPR001345">
    <property type="entry name" value="PG/BPGM_mutase_AS"/>
</dbReference>
<evidence type="ECO:0000256" key="1">
    <source>
        <dbReference type="ARBA" id="ARBA00038362"/>
    </source>
</evidence>
<dbReference type="GO" id="GO:0016791">
    <property type="term" value="F:phosphatase activity"/>
    <property type="evidence" value="ECO:0007669"/>
    <property type="project" value="TreeGrafter"/>
</dbReference>
<feature type="active site" description="Proton donor/acceptor" evidence="2">
    <location>
        <position position="165"/>
    </location>
</feature>
<dbReference type="AlphaFoldDB" id="A0A6P3Z856"/>
<proteinExistence type="inferred from homology"/>
<dbReference type="RefSeq" id="XP_015873521.2">
    <property type="nucleotide sequence ID" value="XM_016018035.4"/>
</dbReference>
<dbReference type="FunCoup" id="A0A6P3Z856">
    <property type="interactions" value="1293"/>
</dbReference>
<comment type="similarity">
    <text evidence="1">Belongs to the phosphoglycerate mutase family.</text>
</comment>
<feature type="binding site" evidence="3">
    <location>
        <begin position="89"/>
        <end position="96"/>
    </location>
    <ligand>
        <name>substrate</name>
    </ligand>
</feature>
<dbReference type="GO" id="GO:0005829">
    <property type="term" value="C:cytosol"/>
    <property type="evidence" value="ECO:0007669"/>
    <property type="project" value="TreeGrafter"/>
</dbReference>
<dbReference type="InterPro" id="IPR029033">
    <property type="entry name" value="His_PPase_superfam"/>
</dbReference>